<keyword evidence="1" id="KW-0732">Signal</keyword>
<dbReference type="KEGG" id="paco:AACT_3028"/>
<feature type="chain" id="PRO_5026982470" description="FAD/FMN-containing dehydrogenase" evidence="1">
    <location>
        <begin position="18"/>
        <end position="151"/>
    </location>
</feature>
<reference evidence="2 3" key="1">
    <citation type="submission" date="2019-08" db="EMBL/GenBank/DDBJ databases">
        <title>Complete genome sequence of Arcobacter acticola.</title>
        <authorList>
            <person name="Miller W."/>
        </authorList>
    </citation>
    <scope>NUCLEOTIDE SEQUENCE [LARGE SCALE GENOMIC DNA]</scope>
    <source>
        <strain evidence="2 3">KCTC 52212</strain>
    </source>
</reference>
<keyword evidence="3" id="KW-1185">Reference proteome</keyword>
<evidence type="ECO:0000313" key="2">
    <source>
        <dbReference type="EMBL" id="QKE30078.1"/>
    </source>
</evidence>
<accession>A0A6M8ENE3</accession>
<evidence type="ECO:0000313" key="3">
    <source>
        <dbReference type="Proteomes" id="UP000503483"/>
    </source>
</evidence>
<protein>
    <recommendedName>
        <fullName evidence="4">FAD/FMN-containing dehydrogenase</fullName>
    </recommendedName>
</protein>
<dbReference type="Proteomes" id="UP000503483">
    <property type="component" value="Chromosome"/>
</dbReference>
<name>A0A6M8ENE3_9BACT</name>
<dbReference type="EMBL" id="CP042652">
    <property type="protein sequence ID" value="QKE30078.1"/>
    <property type="molecule type" value="Genomic_DNA"/>
</dbReference>
<dbReference type="RefSeq" id="WP_172128449.1">
    <property type="nucleotide sequence ID" value="NZ_CP042652.1"/>
</dbReference>
<gene>
    <name evidence="2" type="ORF">AACT_3028</name>
</gene>
<evidence type="ECO:0008006" key="4">
    <source>
        <dbReference type="Google" id="ProtNLM"/>
    </source>
</evidence>
<feature type="signal peptide" evidence="1">
    <location>
        <begin position="1"/>
        <end position="17"/>
    </location>
</feature>
<proteinExistence type="predicted"/>
<sequence>MIKKFLFTIFLGLSAFANSLTVGSDLPVLTVKDQFEKESTIDSKIKTVIFSATKEESNTIKEFLAAKEKDYLINNNIAYVADITGMPSLISKFFAIPKMKDYNFSILLIDEDNKALFPVEQDKITIITLDNSKVTSIKFIKTAEDLATTLK</sequence>
<dbReference type="AlphaFoldDB" id="A0A6M8ENE3"/>
<organism evidence="2 3">
    <name type="scientific">Arcobacter acticola</name>
    <dbReference type="NCBI Taxonomy" id="1849015"/>
    <lineage>
        <taxon>Bacteria</taxon>
        <taxon>Pseudomonadati</taxon>
        <taxon>Campylobacterota</taxon>
        <taxon>Epsilonproteobacteria</taxon>
        <taxon>Campylobacterales</taxon>
        <taxon>Arcobacteraceae</taxon>
        <taxon>Arcobacter</taxon>
    </lineage>
</organism>
<evidence type="ECO:0000256" key="1">
    <source>
        <dbReference type="SAM" id="SignalP"/>
    </source>
</evidence>